<keyword evidence="4" id="KW-1185">Reference proteome</keyword>
<gene>
    <name evidence="3" type="ORF">JYU34_001373</name>
</gene>
<feature type="domain" description="EF-hand" evidence="2">
    <location>
        <begin position="113"/>
        <end position="148"/>
    </location>
</feature>
<dbReference type="InterPro" id="IPR011992">
    <property type="entry name" value="EF-hand-dom_pair"/>
</dbReference>
<proteinExistence type="predicted"/>
<evidence type="ECO:0000256" key="1">
    <source>
        <dbReference type="ARBA" id="ARBA00022837"/>
    </source>
</evidence>
<evidence type="ECO:0000313" key="4">
    <source>
        <dbReference type="Proteomes" id="UP000823941"/>
    </source>
</evidence>
<name>A0ABQ7R3R2_PLUXY</name>
<evidence type="ECO:0000259" key="2">
    <source>
        <dbReference type="PROSITE" id="PS50222"/>
    </source>
</evidence>
<dbReference type="Pfam" id="PF13202">
    <property type="entry name" value="EF-hand_5"/>
    <property type="match status" value="2"/>
</dbReference>
<reference evidence="3 4" key="1">
    <citation type="submission" date="2021-06" db="EMBL/GenBank/DDBJ databases">
        <title>A haploid diamondback moth (Plutella xylostella L.) genome assembly resolves 31 chromosomes and identifies a diamide resistance mutation.</title>
        <authorList>
            <person name="Ward C.M."/>
            <person name="Perry K.D."/>
            <person name="Baker G."/>
            <person name="Powis K."/>
            <person name="Heckel D.G."/>
            <person name="Baxter S.W."/>
        </authorList>
    </citation>
    <scope>NUCLEOTIDE SEQUENCE [LARGE SCALE GENOMIC DNA]</scope>
    <source>
        <strain evidence="3 4">LV</strain>
        <tissue evidence="3">Single pupa</tissue>
    </source>
</reference>
<dbReference type="EMBL" id="JAHIBW010000003">
    <property type="protein sequence ID" value="KAG7311948.1"/>
    <property type="molecule type" value="Genomic_DNA"/>
</dbReference>
<dbReference type="PROSITE" id="PS50222">
    <property type="entry name" value="EF_HAND_2"/>
    <property type="match status" value="2"/>
</dbReference>
<sequence>MNRPPPKPHCVPISHNTSIKMVSDFRKKKLQHVFNVFFDVDRSGSVDKKDFEAAVVKAAAVRGWKAGDASYKDAEAVLNKIWAGLSSADANNDGQVNFDEWVAVWEKSTDADWQNAYAKFIFDLEDASADGAIDGDEFSTVYAAYGLSVDESKAAFQKMSKGKANVSWAEFQALWKEYFTSEDVNAAGNSIFGKSSF</sequence>
<dbReference type="Proteomes" id="UP000823941">
    <property type="component" value="Chromosome 3"/>
</dbReference>
<dbReference type="PROSITE" id="PS00018">
    <property type="entry name" value="EF_HAND_1"/>
    <property type="match status" value="3"/>
</dbReference>
<evidence type="ECO:0000313" key="3">
    <source>
        <dbReference type="EMBL" id="KAG7311948.1"/>
    </source>
</evidence>
<dbReference type="Gene3D" id="1.10.238.10">
    <property type="entry name" value="EF-hand"/>
    <property type="match status" value="1"/>
</dbReference>
<feature type="domain" description="EF-hand" evidence="2">
    <location>
        <begin position="76"/>
        <end position="111"/>
    </location>
</feature>
<dbReference type="InterPro" id="IPR018247">
    <property type="entry name" value="EF_Hand_1_Ca_BS"/>
</dbReference>
<keyword evidence="1" id="KW-0106">Calcium</keyword>
<dbReference type="SMART" id="SM00054">
    <property type="entry name" value="EFh"/>
    <property type="match status" value="3"/>
</dbReference>
<accession>A0ABQ7R3R2</accession>
<comment type="caution">
    <text evidence="3">The sequence shown here is derived from an EMBL/GenBank/DDBJ whole genome shotgun (WGS) entry which is preliminary data.</text>
</comment>
<dbReference type="InterPro" id="IPR002048">
    <property type="entry name" value="EF_hand_dom"/>
</dbReference>
<protein>
    <recommendedName>
        <fullName evidence="2">EF-hand domain-containing protein</fullName>
    </recommendedName>
</protein>
<organism evidence="3 4">
    <name type="scientific">Plutella xylostella</name>
    <name type="common">Diamondback moth</name>
    <name type="synonym">Plutella maculipennis</name>
    <dbReference type="NCBI Taxonomy" id="51655"/>
    <lineage>
        <taxon>Eukaryota</taxon>
        <taxon>Metazoa</taxon>
        <taxon>Ecdysozoa</taxon>
        <taxon>Arthropoda</taxon>
        <taxon>Hexapoda</taxon>
        <taxon>Insecta</taxon>
        <taxon>Pterygota</taxon>
        <taxon>Neoptera</taxon>
        <taxon>Endopterygota</taxon>
        <taxon>Lepidoptera</taxon>
        <taxon>Glossata</taxon>
        <taxon>Ditrysia</taxon>
        <taxon>Yponomeutoidea</taxon>
        <taxon>Plutellidae</taxon>
        <taxon>Plutella</taxon>
    </lineage>
</organism>
<dbReference type="SUPFAM" id="SSF47473">
    <property type="entry name" value="EF-hand"/>
    <property type="match status" value="1"/>
</dbReference>